<evidence type="ECO:0000313" key="1">
    <source>
        <dbReference type="EMBL" id="KAA1192078.1"/>
    </source>
</evidence>
<dbReference type="AlphaFoldDB" id="A0A5B0X0F1"/>
<keyword evidence="2" id="KW-1185">Reference proteome</keyword>
<evidence type="ECO:0000313" key="2">
    <source>
        <dbReference type="Proteomes" id="UP000323708"/>
    </source>
</evidence>
<dbReference type="PIRSF" id="PIRSF037225">
    <property type="entry name" value="UCP037225"/>
    <property type="match status" value="1"/>
</dbReference>
<name>A0A5B0X0F1_9GAMM</name>
<dbReference type="InterPro" id="IPR025990">
    <property type="entry name" value="zinc_ribbon_bacterial"/>
</dbReference>
<protein>
    <submittedName>
        <fullName evidence="1">CPXCG motif-containing cysteine-rich protein</fullName>
    </submittedName>
</protein>
<accession>A0A5B0X0F1</accession>
<gene>
    <name evidence="1" type="ORF">F0M18_09910</name>
</gene>
<sequence>MSDVLDESALYCPCCGEPVTVLVDISPGAQEYIEDCEVCCRPMIITVQLSGEDLVVQARSEDA</sequence>
<proteinExistence type="predicted"/>
<dbReference type="InterPro" id="IPR017143">
    <property type="entry name" value="UCP037225"/>
</dbReference>
<organism evidence="1 2">
    <name type="scientific">Pseudohalioglobus sediminis</name>
    <dbReference type="NCBI Taxonomy" id="2606449"/>
    <lineage>
        <taxon>Bacteria</taxon>
        <taxon>Pseudomonadati</taxon>
        <taxon>Pseudomonadota</taxon>
        <taxon>Gammaproteobacteria</taxon>
        <taxon>Cellvibrionales</taxon>
        <taxon>Halieaceae</taxon>
        <taxon>Pseudohalioglobus</taxon>
    </lineage>
</organism>
<reference evidence="1 2" key="1">
    <citation type="submission" date="2019-09" db="EMBL/GenBank/DDBJ databases">
        <authorList>
            <person name="Chen X.-Y."/>
        </authorList>
    </citation>
    <scope>NUCLEOTIDE SEQUENCE [LARGE SCALE GENOMIC DNA]</scope>
    <source>
        <strain evidence="1 2">NY5</strain>
    </source>
</reference>
<dbReference type="Proteomes" id="UP000323708">
    <property type="component" value="Unassembled WGS sequence"/>
</dbReference>
<comment type="caution">
    <text evidence="1">The sequence shown here is derived from an EMBL/GenBank/DDBJ whole genome shotgun (WGS) entry which is preliminary data.</text>
</comment>
<dbReference type="Pfam" id="PF14255">
    <property type="entry name" value="Zn_ribbon_21"/>
    <property type="match status" value="1"/>
</dbReference>
<dbReference type="EMBL" id="VTUX01000004">
    <property type="protein sequence ID" value="KAA1192078.1"/>
    <property type="molecule type" value="Genomic_DNA"/>
</dbReference>